<dbReference type="EMBL" id="FNEK01000041">
    <property type="protein sequence ID" value="SDK43856.1"/>
    <property type="molecule type" value="Genomic_DNA"/>
</dbReference>
<evidence type="ECO:0000313" key="3">
    <source>
        <dbReference type="Proteomes" id="UP000199382"/>
    </source>
</evidence>
<evidence type="ECO:0000313" key="2">
    <source>
        <dbReference type="EMBL" id="SDK43856.1"/>
    </source>
</evidence>
<proteinExistence type="predicted"/>
<reference evidence="2 3" key="1">
    <citation type="submission" date="2016-10" db="EMBL/GenBank/DDBJ databases">
        <authorList>
            <person name="de Groot N.N."/>
        </authorList>
    </citation>
    <scope>NUCLEOTIDE SEQUENCE [LARGE SCALE GENOMIC DNA]</scope>
    <source>
        <strain evidence="2 3">DSM 25294</strain>
    </source>
</reference>
<feature type="transmembrane region" description="Helical" evidence="1">
    <location>
        <begin position="12"/>
        <end position="30"/>
    </location>
</feature>
<accession>A0A1G9BWN4</accession>
<dbReference type="AlphaFoldDB" id="A0A1G9BWN4"/>
<protein>
    <submittedName>
        <fullName evidence="2">Uncharacterized protein</fullName>
    </submittedName>
</protein>
<dbReference type="Proteomes" id="UP000199382">
    <property type="component" value="Unassembled WGS sequence"/>
</dbReference>
<keyword evidence="1" id="KW-0472">Membrane</keyword>
<dbReference type="RefSeq" id="WP_170844614.1">
    <property type="nucleotide sequence ID" value="NZ_FNEK01000041.1"/>
</dbReference>
<keyword evidence="1" id="KW-1133">Transmembrane helix</keyword>
<organism evidence="2 3">
    <name type="scientific">Aliiruegeria lutimaris</name>
    <dbReference type="NCBI Taxonomy" id="571298"/>
    <lineage>
        <taxon>Bacteria</taxon>
        <taxon>Pseudomonadati</taxon>
        <taxon>Pseudomonadota</taxon>
        <taxon>Alphaproteobacteria</taxon>
        <taxon>Rhodobacterales</taxon>
        <taxon>Roseobacteraceae</taxon>
        <taxon>Aliiruegeria</taxon>
    </lineage>
</organism>
<sequence>MEWFSQITVGEVILSFLTCCLIHEALVIVLPDEIAGPGGWLIDTRD</sequence>
<keyword evidence="3" id="KW-1185">Reference proteome</keyword>
<name>A0A1G9BWN4_9RHOB</name>
<evidence type="ECO:0000256" key="1">
    <source>
        <dbReference type="SAM" id="Phobius"/>
    </source>
</evidence>
<gene>
    <name evidence="2" type="ORF">SAMN04488026_104111</name>
</gene>
<keyword evidence="1" id="KW-0812">Transmembrane</keyword>